<organism evidence="2 3">
    <name type="scientific">Gonium pectorale</name>
    <name type="common">Green alga</name>
    <dbReference type="NCBI Taxonomy" id="33097"/>
    <lineage>
        <taxon>Eukaryota</taxon>
        <taxon>Viridiplantae</taxon>
        <taxon>Chlorophyta</taxon>
        <taxon>core chlorophytes</taxon>
        <taxon>Chlorophyceae</taxon>
        <taxon>CS clade</taxon>
        <taxon>Chlamydomonadales</taxon>
        <taxon>Volvocaceae</taxon>
        <taxon>Gonium</taxon>
    </lineage>
</organism>
<name>A0A150FW41_GONPE</name>
<dbReference type="AlphaFoldDB" id="A0A150FW41"/>
<feature type="region of interest" description="Disordered" evidence="1">
    <location>
        <begin position="452"/>
        <end position="493"/>
    </location>
</feature>
<feature type="compositionally biased region" description="Basic and acidic residues" evidence="1">
    <location>
        <begin position="464"/>
        <end position="473"/>
    </location>
</feature>
<feature type="compositionally biased region" description="Low complexity" evidence="1">
    <location>
        <begin position="484"/>
        <end position="493"/>
    </location>
</feature>
<feature type="region of interest" description="Disordered" evidence="1">
    <location>
        <begin position="33"/>
        <end position="95"/>
    </location>
</feature>
<gene>
    <name evidence="2" type="ORF">GPECTOR_607g688</name>
</gene>
<accession>A0A150FW41</accession>
<protein>
    <submittedName>
        <fullName evidence="2">Uncharacterized protein</fullName>
    </submittedName>
</protein>
<sequence>MLSARQLVDIVQGALDVRISSQLARTVLKDEGLTRKKARRSPGLGWTRKPPPPLPKKRSSASGDRAPKRPRKAVAAAAVQEESPGTQGAPAVSQPQLSAEQRAVVEECREVMGLAAGESVSDRWLKDEANLLAKLRFFVLVNRLLAARGARLFDLLPVCCKVKSHFVTLDTSCMYGVAKDAGLLRDDCRGSDFQVHADAHWASLLGHLRLRPKGGRFTGTIETDGVAVCIHYLQPCRHHDDDRGGRSRSRRVGQCCERPSQEDITGSRVLAVNLGRTNIAYVVELLDDGRLRVYRLTRAGYYRESGILGAARRAQHWLKGVRRATQALSLVSSKGAGLEAFLVFVRVHLETSGQLWAEMLKHRWAQERLRLHGGKKRALALFLEGLVWAGEARGDRRPVLIAYGAAGFASGGKGELSVPTTRMYRAFTHRFLRLVYLVDEFRTTRVHHEDDSVLESVHKRKKGKVETSRRREQGGGVVGDGVDDIGAAASGAD</sequence>
<evidence type="ECO:0000313" key="2">
    <source>
        <dbReference type="EMBL" id="KXZ41250.1"/>
    </source>
</evidence>
<dbReference type="Proteomes" id="UP000075714">
    <property type="component" value="Unassembled WGS sequence"/>
</dbReference>
<keyword evidence="3" id="KW-1185">Reference proteome</keyword>
<proteinExistence type="predicted"/>
<evidence type="ECO:0000256" key="1">
    <source>
        <dbReference type="SAM" id="MobiDB-lite"/>
    </source>
</evidence>
<reference evidence="3" key="1">
    <citation type="journal article" date="2016" name="Nat. Commun.">
        <title>The Gonium pectorale genome demonstrates co-option of cell cycle regulation during the evolution of multicellularity.</title>
        <authorList>
            <person name="Hanschen E.R."/>
            <person name="Marriage T.N."/>
            <person name="Ferris P.J."/>
            <person name="Hamaji T."/>
            <person name="Toyoda A."/>
            <person name="Fujiyama A."/>
            <person name="Neme R."/>
            <person name="Noguchi H."/>
            <person name="Minakuchi Y."/>
            <person name="Suzuki M."/>
            <person name="Kawai-Toyooka H."/>
            <person name="Smith D.R."/>
            <person name="Sparks H."/>
            <person name="Anderson J."/>
            <person name="Bakaric R."/>
            <person name="Luria V."/>
            <person name="Karger A."/>
            <person name="Kirschner M.W."/>
            <person name="Durand P.M."/>
            <person name="Michod R.E."/>
            <person name="Nozaki H."/>
            <person name="Olson B.J."/>
        </authorList>
    </citation>
    <scope>NUCLEOTIDE SEQUENCE [LARGE SCALE GENOMIC DNA]</scope>
    <source>
        <strain evidence="3">NIES-2863</strain>
    </source>
</reference>
<comment type="caution">
    <text evidence="2">The sequence shown here is derived from an EMBL/GenBank/DDBJ whole genome shotgun (WGS) entry which is preliminary data.</text>
</comment>
<dbReference type="OrthoDB" id="557071at2759"/>
<dbReference type="EMBL" id="LSYV01000604">
    <property type="protein sequence ID" value="KXZ41250.1"/>
    <property type="molecule type" value="Genomic_DNA"/>
</dbReference>
<evidence type="ECO:0000313" key="3">
    <source>
        <dbReference type="Proteomes" id="UP000075714"/>
    </source>
</evidence>